<gene>
    <name evidence="2" type="ORF">I532_10387</name>
</gene>
<evidence type="ECO:0000313" key="3">
    <source>
        <dbReference type="Proteomes" id="UP000012081"/>
    </source>
</evidence>
<dbReference type="SUPFAM" id="SSF103473">
    <property type="entry name" value="MFS general substrate transporter"/>
    <property type="match status" value="1"/>
</dbReference>
<dbReference type="OrthoDB" id="9907653at2"/>
<dbReference type="Proteomes" id="UP000012081">
    <property type="component" value="Unassembled WGS sequence"/>
</dbReference>
<comment type="caution">
    <text evidence="2">The sequence shown here is derived from an EMBL/GenBank/DDBJ whole genome shotgun (WGS) entry which is preliminary data.</text>
</comment>
<reference evidence="2 3" key="1">
    <citation type="submission" date="2013-03" db="EMBL/GenBank/DDBJ databases">
        <title>Assembly of a new bacterial strain Brevibacillus borstelensis AK1.</title>
        <authorList>
            <person name="Rajan I."/>
            <person name="PoliReddy D."/>
            <person name="Sugumar T."/>
            <person name="Rathinam K."/>
            <person name="Alqarawi S."/>
            <person name="Khalil A.B."/>
            <person name="Sivakumar N."/>
        </authorList>
    </citation>
    <scope>NUCLEOTIDE SEQUENCE [LARGE SCALE GENOMIC DNA]</scope>
    <source>
        <strain evidence="2 3">AK1</strain>
    </source>
</reference>
<keyword evidence="1" id="KW-0812">Transmembrane</keyword>
<keyword evidence="3" id="KW-1185">Reference proteome</keyword>
<dbReference type="STRING" id="1300222.I532_10387"/>
<dbReference type="AlphaFoldDB" id="M8DA92"/>
<sequence length="100" mass="11420">MRKSLTTGCAIALLIVLAGLLKNDYQWIMTWTFYSAAILFTLGALVSFSSLQSTAEPPAYFQQPQQEHKDNKSRIRWTSFFFLAALPNLFVYGAFYFFST</sequence>
<name>M8DA92_9BACL</name>
<keyword evidence="1" id="KW-0472">Membrane</keyword>
<proteinExistence type="predicted"/>
<dbReference type="InterPro" id="IPR036259">
    <property type="entry name" value="MFS_trans_sf"/>
</dbReference>
<evidence type="ECO:0000256" key="1">
    <source>
        <dbReference type="SAM" id="Phobius"/>
    </source>
</evidence>
<feature type="transmembrane region" description="Helical" evidence="1">
    <location>
        <begin position="77"/>
        <end position="98"/>
    </location>
</feature>
<protein>
    <submittedName>
        <fullName evidence="2">Uncharacterized protein</fullName>
    </submittedName>
</protein>
<accession>M8DA92</accession>
<evidence type="ECO:0000313" key="2">
    <source>
        <dbReference type="EMBL" id="EMT53179.1"/>
    </source>
</evidence>
<dbReference type="EMBL" id="APBN01000003">
    <property type="protein sequence ID" value="EMT53179.1"/>
    <property type="molecule type" value="Genomic_DNA"/>
</dbReference>
<keyword evidence="1" id="KW-1133">Transmembrane helix</keyword>
<dbReference type="RefSeq" id="WP_003388068.1">
    <property type="nucleotide sequence ID" value="NZ_APBN01000003.1"/>
</dbReference>
<organism evidence="2 3">
    <name type="scientific">Brevibacillus borstelensis AK1</name>
    <dbReference type="NCBI Taxonomy" id="1300222"/>
    <lineage>
        <taxon>Bacteria</taxon>
        <taxon>Bacillati</taxon>
        <taxon>Bacillota</taxon>
        <taxon>Bacilli</taxon>
        <taxon>Bacillales</taxon>
        <taxon>Paenibacillaceae</taxon>
        <taxon>Brevibacillus</taxon>
    </lineage>
</organism>
<feature type="transmembrane region" description="Helical" evidence="1">
    <location>
        <begin position="28"/>
        <end position="48"/>
    </location>
</feature>